<sequence length="244" mass="28191">MDKELLLYNYFANQLTDDEQLLFDELLKNDLDFKAQFEFEKDLKRVIKEYVNEDLKEKLVGYEREISGKDKSKPSKWRFKNWSIAASIALLIGLGWIGIKSFSGPDYNELYQDNFEGYPNTVYTISRADGDSTRERDAFAAYEAGEYEKAVAAFQELRSMGGISHGDFYQALSYLQLGKNTQAIDLLKNVMLNDEVFRAEANWYLALAYLKDSDKVNAVAALKRHVQDFDYNKEKAEALLRELD</sequence>
<name>A0A327QUK2_9FLAO</name>
<evidence type="ECO:0000313" key="2">
    <source>
        <dbReference type="Proteomes" id="UP000249696"/>
    </source>
</evidence>
<dbReference type="SUPFAM" id="SSF48452">
    <property type="entry name" value="TPR-like"/>
    <property type="match status" value="1"/>
</dbReference>
<dbReference type="InterPro" id="IPR011990">
    <property type="entry name" value="TPR-like_helical_dom_sf"/>
</dbReference>
<proteinExistence type="predicted"/>
<evidence type="ECO:0008006" key="3">
    <source>
        <dbReference type="Google" id="ProtNLM"/>
    </source>
</evidence>
<dbReference type="Proteomes" id="UP000249696">
    <property type="component" value="Unassembled WGS sequence"/>
</dbReference>
<organism evidence="1 2">
    <name type="scientific">Arenibacter echinorum</name>
    <dbReference type="NCBI Taxonomy" id="440515"/>
    <lineage>
        <taxon>Bacteria</taxon>
        <taxon>Pseudomonadati</taxon>
        <taxon>Bacteroidota</taxon>
        <taxon>Flavobacteriia</taxon>
        <taxon>Flavobacteriales</taxon>
        <taxon>Flavobacteriaceae</taxon>
        <taxon>Arenibacter</taxon>
    </lineage>
</organism>
<reference evidence="1 2" key="1">
    <citation type="submission" date="2018-06" db="EMBL/GenBank/DDBJ databases">
        <title>Genomic Encyclopedia of Archaeal and Bacterial Type Strains, Phase II (KMG-II): from individual species to whole genera.</title>
        <authorList>
            <person name="Goeker M."/>
        </authorList>
    </citation>
    <scope>NUCLEOTIDE SEQUENCE [LARGE SCALE GENOMIC DNA]</scope>
    <source>
        <strain evidence="1 2">DSM 23522</strain>
    </source>
</reference>
<dbReference type="OrthoDB" id="979271at2"/>
<keyword evidence="2" id="KW-1185">Reference proteome</keyword>
<comment type="caution">
    <text evidence="1">The sequence shown here is derived from an EMBL/GenBank/DDBJ whole genome shotgun (WGS) entry which is preliminary data.</text>
</comment>
<dbReference type="RefSeq" id="WP_111624871.1">
    <property type="nucleotide sequence ID" value="NZ_QLLN01000007.1"/>
</dbReference>
<dbReference type="Gene3D" id="1.25.40.10">
    <property type="entry name" value="Tetratricopeptide repeat domain"/>
    <property type="match status" value="1"/>
</dbReference>
<gene>
    <name evidence="1" type="ORF">LV92_03513</name>
</gene>
<dbReference type="EMBL" id="QLLN01000007">
    <property type="protein sequence ID" value="RAJ07951.1"/>
    <property type="molecule type" value="Genomic_DNA"/>
</dbReference>
<protein>
    <recommendedName>
        <fullName evidence="3">Tetratricopeptide repeat protein</fullName>
    </recommendedName>
</protein>
<accession>A0A327QUK2</accession>
<dbReference type="AlphaFoldDB" id="A0A327QUK2"/>
<dbReference type="Pfam" id="PF13432">
    <property type="entry name" value="TPR_16"/>
    <property type="match status" value="1"/>
</dbReference>
<evidence type="ECO:0000313" key="1">
    <source>
        <dbReference type="EMBL" id="RAJ07951.1"/>
    </source>
</evidence>